<comment type="caution">
    <text evidence="8">The sequence shown here is derived from an EMBL/GenBank/DDBJ whole genome shotgun (WGS) entry which is preliminary data.</text>
</comment>
<dbReference type="PROSITE" id="PS50293">
    <property type="entry name" value="TPR_REGION"/>
    <property type="match status" value="1"/>
</dbReference>
<feature type="repeat" description="TPR" evidence="5">
    <location>
        <begin position="498"/>
        <end position="531"/>
    </location>
</feature>
<dbReference type="Proteomes" id="UP000230093">
    <property type="component" value="Unassembled WGS sequence"/>
</dbReference>
<feature type="transmembrane region" description="Helical" evidence="6">
    <location>
        <begin position="147"/>
        <end position="164"/>
    </location>
</feature>
<dbReference type="EMBL" id="PEZT01000003">
    <property type="protein sequence ID" value="PIS09554.1"/>
    <property type="molecule type" value="Genomic_DNA"/>
</dbReference>
<dbReference type="SUPFAM" id="SSF81901">
    <property type="entry name" value="HCP-like"/>
    <property type="match status" value="1"/>
</dbReference>
<accession>A0A2H0WA58</accession>
<protein>
    <recommendedName>
        <fullName evidence="7">O-antigen ligase-related domain-containing protein</fullName>
    </recommendedName>
</protein>
<feature type="repeat" description="TPR" evidence="5">
    <location>
        <begin position="691"/>
        <end position="724"/>
    </location>
</feature>
<dbReference type="Gene3D" id="1.25.40.10">
    <property type="entry name" value="Tetratricopeptide repeat domain"/>
    <property type="match status" value="2"/>
</dbReference>
<dbReference type="Pfam" id="PF13181">
    <property type="entry name" value="TPR_8"/>
    <property type="match status" value="3"/>
</dbReference>
<dbReference type="InterPro" id="IPR011990">
    <property type="entry name" value="TPR-like_helical_dom_sf"/>
</dbReference>
<feature type="domain" description="O-antigen ligase-related" evidence="7">
    <location>
        <begin position="179"/>
        <end position="330"/>
    </location>
</feature>
<feature type="transmembrane region" description="Helical" evidence="6">
    <location>
        <begin position="107"/>
        <end position="127"/>
    </location>
</feature>
<feature type="transmembrane region" description="Helical" evidence="6">
    <location>
        <begin position="409"/>
        <end position="426"/>
    </location>
</feature>
<dbReference type="PANTHER" id="PTHR37422:SF13">
    <property type="entry name" value="LIPOPOLYSACCHARIDE BIOSYNTHESIS PROTEIN PA4999-RELATED"/>
    <property type="match status" value="1"/>
</dbReference>
<name>A0A2H0WA58_9BACT</name>
<comment type="subcellular location">
    <subcellularLocation>
        <location evidence="1">Membrane</location>
        <topology evidence="1">Multi-pass membrane protein</topology>
    </subcellularLocation>
</comment>
<keyword evidence="5" id="KW-0802">TPR repeat</keyword>
<keyword evidence="4 6" id="KW-0472">Membrane</keyword>
<keyword evidence="3 6" id="KW-1133">Transmembrane helix</keyword>
<sequence length="767" mass="90783">MIIYFFFFILSLLPLIEGEGLGLARFLLLSSCFPWSIYLLKKKKITLNLVFYLFFLFLTLALISTLISPVFQRSFNILVLYFVYLIYFLLSQALFKENKPLFKKGLNLALLFPSLSLTLLSFYLLSFKDAPAIPAMNLIFPSFGHNHLVDFLVLSFPLSLFLFLKEENRVKKGLFFLLNLIYLAGFILSFSRGGFLLLLFIAGCFFLKLKKTETSFFKKISLKYVLFLGVFVFLLISLSLFSSLFLEENQIRSEFFQKFTRSPSHQSRLEYWHQSFLSFKEKPIFGWGLDNFRYLSKKYQSQSHFWSWYSHNHFLQLFSETGFLGGLCFLGLILLSLKRIFLTSVKDEFNLNWALKISVLASILQSLFDFNWQFSSVFLLFWVILGFLIKDSEESRETKEYLPKLKPYFLMFFVFIAFLIFLTSFLELKGSFYYFKAREYEENNQFTKASFYYEKVLTSWPFKLERWKKIIEYYQDQGDLDKALAVSQKLGLKEPLNGDNYLVLGDLYFEKNDFLKAIQAYEKAVLMNPQQGEKVYLKIVELYLENNLINSKEIIRVLTNLETLKQERCLLLCLGKESEENVNSLLIKLIQQDDEFNKLNPKEQAKVYFWLTILNIHQQNWEEPISYIKKAVKIDNNLKNKEKYQVLLDELLLIQAIDQSYQSNNFNEAETLAFKLIKTPLLSFYQKFYLAKANNILGEIMLRKEDYLKAEEYFLKAIEINPWDQDFYLNLSFIYVKSKKNDKKEMTLNKCLDFNPWSQKCLRNLNK</sequence>
<evidence type="ECO:0000256" key="4">
    <source>
        <dbReference type="ARBA" id="ARBA00023136"/>
    </source>
</evidence>
<dbReference type="AlphaFoldDB" id="A0A2H0WA58"/>
<evidence type="ECO:0000256" key="5">
    <source>
        <dbReference type="PROSITE-ProRule" id="PRU00339"/>
    </source>
</evidence>
<dbReference type="InterPro" id="IPR007016">
    <property type="entry name" value="O-antigen_ligase-rel_domated"/>
</dbReference>
<dbReference type="GO" id="GO:0016020">
    <property type="term" value="C:membrane"/>
    <property type="evidence" value="ECO:0007669"/>
    <property type="project" value="UniProtKB-SubCell"/>
</dbReference>
<feature type="transmembrane region" description="Helical" evidence="6">
    <location>
        <begin position="372"/>
        <end position="389"/>
    </location>
</feature>
<evidence type="ECO:0000256" key="6">
    <source>
        <dbReference type="SAM" id="Phobius"/>
    </source>
</evidence>
<feature type="transmembrane region" description="Helical" evidence="6">
    <location>
        <begin position="77"/>
        <end position="95"/>
    </location>
</feature>
<evidence type="ECO:0000259" key="7">
    <source>
        <dbReference type="Pfam" id="PF04932"/>
    </source>
</evidence>
<evidence type="ECO:0000256" key="2">
    <source>
        <dbReference type="ARBA" id="ARBA00022692"/>
    </source>
</evidence>
<evidence type="ECO:0000313" key="9">
    <source>
        <dbReference type="Proteomes" id="UP000230093"/>
    </source>
</evidence>
<evidence type="ECO:0000256" key="3">
    <source>
        <dbReference type="ARBA" id="ARBA00022989"/>
    </source>
</evidence>
<organism evidence="8 9">
    <name type="scientific">Candidatus Beckwithbacteria bacterium CG10_big_fil_rev_8_21_14_0_10_34_10</name>
    <dbReference type="NCBI Taxonomy" id="1974495"/>
    <lineage>
        <taxon>Bacteria</taxon>
        <taxon>Candidatus Beckwithiibacteriota</taxon>
    </lineage>
</organism>
<proteinExistence type="predicted"/>
<feature type="transmembrane region" description="Helical" evidence="6">
    <location>
        <begin position="6"/>
        <end position="28"/>
    </location>
</feature>
<keyword evidence="2 6" id="KW-0812">Transmembrane</keyword>
<feature type="transmembrane region" description="Helical" evidence="6">
    <location>
        <begin position="224"/>
        <end position="246"/>
    </location>
</feature>
<feature type="transmembrane region" description="Helical" evidence="6">
    <location>
        <begin position="49"/>
        <end position="71"/>
    </location>
</feature>
<feature type="transmembrane region" description="Helical" evidence="6">
    <location>
        <begin position="314"/>
        <end position="337"/>
    </location>
</feature>
<gene>
    <name evidence="8" type="ORF">COT75_00900</name>
</gene>
<evidence type="ECO:0000256" key="1">
    <source>
        <dbReference type="ARBA" id="ARBA00004141"/>
    </source>
</evidence>
<feature type="transmembrane region" description="Helical" evidence="6">
    <location>
        <begin position="349"/>
        <end position="366"/>
    </location>
</feature>
<dbReference type="Pfam" id="PF04932">
    <property type="entry name" value="Wzy_C"/>
    <property type="match status" value="1"/>
</dbReference>
<dbReference type="InterPro" id="IPR051533">
    <property type="entry name" value="WaaL-like"/>
</dbReference>
<dbReference type="SMART" id="SM00028">
    <property type="entry name" value="TPR"/>
    <property type="match status" value="4"/>
</dbReference>
<dbReference type="PANTHER" id="PTHR37422">
    <property type="entry name" value="TEICHURONIC ACID BIOSYNTHESIS PROTEIN TUAE"/>
    <property type="match status" value="1"/>
</dbReference>
<evidence type="ECO:0000313" key="8">
    <source>
        <dbReference type="EMBL" id="PIS09554.1"/>
    </source>
</evidence>
<dbReference type="InterPro" id="IPR019734">
    <property type="entry name" value="TPR_rpt"/>
</dbReference>
<dbReference type="PROSITE" id="PS50005">
    <property type="entry name" value="TPR"/>
    <property type="match status" value="2"/>
</dbReference>
<reference evidence="9" key="1">
    <citation type="submission" date="2017-09" db="EMBL/GenBank/DDBJ databases">
        <title>Depth-based differentiation of microbial function through sediment-hosted aquifers and enrichment of novel symbionts in the deep terrestrial subsurface.</title>
        <authorList>
            <person name="Probst A.J."/>
            <person name="Ladd B."/>
            <person name="Jarett J.K."/>
            <person name="Geller-Mcgrath D.E."/>
            <person name="Sieber C.M.K."/>
            <person name="Emerson J.B."/>
            <person name="Anantharaman K."/>
            <person name="Thomas B.C."/>
            <person name="Malmstrom R."/>
            <person name="Stieglmeier M."/>
            <person name="Klingl A."/>
            <person name="Woyke T."/>
            <person name="Ryan C.M."/>
            <person name="Banfield J.F."/>
        </authorList>
    </citation>
    <scope>NUCLEOTIDE SEQUENCE [LARGE SCALE GENOMIC DNA]</scope>
</reference>